<gene>
    <name evidence="3" type="ORF">ACFO0A_03215</name>
</gene>
<accession>A0ABV8RMF7</accession>
<dbReference type="SUPFAM" id="SSF52833">
    <property type="entry name" value="Thioredoxin-like"/>
    <property type="match status" value="1"/>
</dbReference>
<dbReference type="PANTHER" id="PTHR30041">
    <property type="entry name" value="ARSENATE REDUCTASE"/>
    <property type="match status" value="1"/>
</dbReference>
<dbReference type="PANTHER" id="PTHR30041:SF8">
    <property type="entry name" value="PROTEIN YFFB"/>
    <property type="match status" value="1"/>
</dbReference>
<organism evidence="3 4">
    <name type="scientific">Novosphingobium tardum</name>
    <dbReference type="NCBI Taxonomy" id="1538021"/>
    <lineage>
        <taxon>Bacteria</taxon>
        <taxon>Pseudomonadati</taxon>
        <taxon>Pseudomonadota</taxon>
        <taxon>Alphaproteobacteria</taxon>
        <taxon>Sphingomonadales</taxon>
        <taxon>Sphingomonadaceae</taxon>
        <taxon>Novosphingobium</taxon>
    </lineage>
</organism>
<dbReference type="InterPro" id="IPR006660">
    <property type="entry name" value="Arsenate_reductase-like"/>
</dbReference>
<dbReference type="CDD" id="cd03035">
    <property type="entry name" value="ArsC_Yffb"/>
    <property type="match status" value="1"/>
</dbReference>
<dbReference type="Proteomes" id="UP001595828">
    <property type="component" value="Unassembled WGS sequence"/>
</dbReference>
<dbReference type="NCBIfam" id="TIGR01617">
    <property type="entry name" value="arsC_related"/>
    <property type="match status" value="1"/>
</dbReference>
<evidence type="ECO:0000313" key="3">
    <source>
        <dbReference type="EMBL" id="MFC4294065.1"/>
    </source>
</evidence>
<dbReference type="Pfam" id="PF03960">
    <property type="entry name" value="ArsC"/>
    <property type="match status" value="1"/>
</dbReference>
<dbReference type="InterPro" id="IPR006504">
    <property type="entry name" value="Tscrpt_reg_Spx/MgsR"/>
</dbReference>
<keyword evidence="4" id="KW-1185">Reference proteome</keyword>
<dbReference type="InterPro" id="IPR036249">
    <property type="entry name" value="Thioredoxin-like_sf"/>
</dbReference>
<name>A0ABV8RMF7_9SPHN</name>
<evidence type="ECO:0000256" key="1">
    <source>
        <dbReference type="ARBA" id="ARBA00007198"/>
    </source>
</evidence>
<evidence type="ECO:0000256" key="2">
    <source>
        <dbReference type="PROSITE-ProRule" id="PRU01282"/>
    </source>
</evidence>
<proteinExistence type="inferred from homology"/>
<dbReference type="Gene3D" id="3.40.30.10">
    <property type="entry name" value="Glutaredoxin"/>
    <property type="match status" value="1"/>
</dbReference>
<dbReference type="EMBL" id="JBHSDR010000003">
    <property type="protein sequence ID" value="MFC4294065.1"/>
    <property type="molecule type" value="Genomic_DNA"/>
</dbReference>
<comment type="similarity">
    <text evidence="1 2">Belongs to the ArsC family.</text>
</comment>
<comment type="caution">
    <text evidence="3">The sequence shown here is derived from an EMBL/GenBank/DDBJ whole genome shotgun (WGS) entry which is preliminary data.</text>
</comment>
<dbReference type="PROSITE" id="PS51353">
    <property type="entry name" value="ARSC"/>
    <property type="match status" value="1"/>
</dbReference>
<evidence type="ECO:0000313" key="4">
    <source>
        <dbReference type="Proteomes" id="UP001595828"/>
    </source>
</evidence>
<sequence>MSITVYGIPNCETVKKARGWLDGLGLRYRFHDYKKDGVDGARLRHWVEQRGWETILNRRGTTFRKLPELQRTDLDADKAVALMEANPSAIKRPVVEYSHEDGRGLLVGFDPQEWSTALGGSLT</sequence>
<protein>
    <submittedName>
        <fullName evidence="3">Arsenate reductase</fullName>
    </submittedName>
</protein>
<reference evidence="4" key="1">
    <citation type="journal article" date="2019" name="Int. J. Syst. Evol. Microbiol.">
        <title>The Global Catalogue of Microorganisms (GCM) 10K type strain sequencing project: providing services to taxonomists for standard genome sequencing and annotation.</title>
        <authorList>
            <consortium name="The Broad Institute Genomics Platform"/>
            <consortium name="The Broad Institute Genome Sequencing Center for Infectious Disease"/>
            <person name="Wu L."/>
            <person name="Ma J."/>
        </authorList>
    </citation>
    <scope>NUCLEOTIDE SEQUENCE [LARGE SCALE GENOMIC DNA]</scope>
    <source>
        <strain evidence="4">CGMCC 1.12989</strain>
    </source>
</reference>
<dbReference type="RefSeq" id="WP_379537534.1">
    <property type="nucleotide sequence ID" value="NZ_JBHSDR010000003.1"/>
</dbReference>